<comment type="caution">
    <text evidence="1">The sequence shown here is derived from an EMBL/GenBank/DDBJ whole genome shotgun (WGS) entry which is preliminary data.</text>
</comment>
<keyword evidence="2" id="KW-1185">Reference proteome</keyword>
<evidence type="ECO:0000313" key="2">
    <source>
        <dbReference type="Proteomes" id="UP000647017"/>
    </source>
</evidence>
<gene>
    <name evidence="1" type="ORF">Van01_55810</name>
</gene>
<protein>
    <recommendedName>
        <fullName evidence="3">Immunity protein 51</fullName>
    </recommendedName>
</protein>
<dbReference type="InterPro" id="IPR028956">
    <property type="entry name" value="Imm51"/>
</dbReference>
<dbReference type="Proteomes" id="UP000647017">
    <property type="component" value="Unassembled WGS sequence"/>
</dbReference>
<proteinExistence type="predicted"/>
<dbReference type="Pfam" id="PF15595">
    <property type="entry name" value="Imm51"/>
    <property type="match status" value="1"/>
</dbReference>
<organism evidence="1 2">
    <name type="scientific">Micromonospora andamanensis</name>
    <dbReference type="NCBI Taxonomy" id="1287068"/>
    <lineage>
        <taxon>Bacteria</taxon>
        <taxon>Bacillati</taxon>
        <taxon>Actinomycetota</taxon>
        <taxon>Actinomycetes</taxon>
        <taxon>Micromonosporales</taxon>
        <taxon>Micromonosporaceae</taxon>
        <taxon>Micromonospora</taxon>
    </lineage>
</organism>
<reference evidence="1 2" key="1">
    <citation type="submission" date="2021-01" db="EMBL/GenBank/DDBJ databases">
        <title>Whole genome shotgun sequence of Verrucosispora andamanensis NBRC 109075.</title>
        <authorList>
            <person name="Komaki H."/>
            <person name="Tamura T."/>
        </authorList>
    </citation>
    <scope>NUCLEOTIDE SEQUENCE [LARGE SCALE GENOMIC DNA]</scope>
    <source>
        <strain evidence="1 2">NBRC 109075</strain>
    </source>
</reference>
<evidence type="ECO:0000313" key="1">
    <source>
        <dbReference type="EMBL" id="GIJ12367.1"/>
    </source>
</evidence>
<accession>A0ABQ4I3A2</accession>
<sequence length="143" mass="15435">MSACRLGRTMAARVTALPDLAPTAERCQAPQMTLLKLIETTSGQYSLLLEAGTTPVDDLIGELGHEPNGYFWEGVAQVLVSTEVPTLEGRFAYDPEAGMFCAYGTDLSALEDLAARMNVVATDGERLRRLVSEAEASGFEFDD</sequence>
<dbReference type="EMBL" id="BOOZ01000050">
    <property type="protein sequence ID" value="GIJ12367.1"/>
    <property type="molecule type" value="Genomic_DNA"/>
</dbReference>
<evidence type="ECO:0008006" key="3">
    <source>
        <dbReference type="Google" id="ProtNLM"/>
    </source>
</evidence>
<name>A0ABQ4I3A2_9ACTN</name>